<dbReference type="RefSeq" id="WP_201079425.1">
    <property type="nucleotide sequence ID" value="NZ_CP067420.1"/>
</dbReference>
<dbReference type="InterPro" id="IPR029033">
    <property type="entry name" value="His_PPase_superfam"/>
</dbReference>
<dbReference type="InterPro" id="IPR050275">
    <property type="entry name" value="PGM_Phosphatase"/>
</dbReference>
<name>A0ABX7BAR0_9PROT</name>
<dbReference type="SMART" id="SM00855">
    <property type="entry name" value="PGAM"/>
    <property type="match status" value="1"/>
</dbReference>
<sequence>MTPGILTIHLVRHGEHDLSPGLLAGRTPGVTLSERGIEQARRTAERLARAGGIAAVYASPLERTARTAGILGERLGLAVETVDALAEIDFGDWIGRSFAELDEHEDWRRWNHFRSGTRPPRGETMSEVLGRALGFIEELIRGGPRGSAVLVSHCDVIRAVLAHYLGMPQDLLLRLEVAPASVSTVEIGPWGPRILRINEEP</sequence>
<dbReference type="InterPro" id="IPR013078">
    <property type="entry name" value="His_Pase_superF_clade-1"/>
</dbReference>
<reference evidence="1" key="1">
    <citation type="submission" date="2021-02" db="EMBL/GenBank/DDBJ databases">
        <title>Skermanella TT6 skin isolate.</title>
        <authorList>
            <person name="Lee K."/>
            <person name="Ganzorig M."/>
        </authorList>
    </citation>
    <scope>NUCLEOTIDE SEQUENCE</scope>
    <source>
        <strain evidence="1">TT6</strain>
    </source>
</reference>
<dbReference type="CDD" id="cd07067">
    <property type="entry name" value="HP_PGM_like"/>
    <property type="match status" value="1"/>
</dbReference>
<gene>
    <name evidence="1" type="ORF">IGS68_09805</name>
</gene>
<keyword evidence="2" id="KW-1185">Reference proteome</keyword>
<dbReference type="PANTHER" id="PTHR48100">
    <property type="entry name" value="BROAD-SPECIFICITY PHOSPHATASE YOR283W-RELATED"/>
    <property type="match status" value="1"/>
</dbReference>
<accession>A0ABX7BAR0</accession>
<evidence type="ECO:0000313" key="1">
    <source>
        <dbReference type="EMBL" id="QQP91469.1"/>
    </source>
</evidence>
<dbReference type="Pfam" id="PF00300">
    <property type="entry name" value="His_Phos_1"/>
    <property type="match status" value="1"/>
</dbReference>
<dbReference type="PANTHER" id="PTHR48100:SF2">
    <property type="entry name" value="CONSERVED PROTEIN"/>
    <property type="match status" value="1"/>
</dbReference>
<organism evidence="1 2">
    <name type="scientific">Skermanella cutis</name>
    <dbReference type="NCBI Taxonomy" id="2775420"/>
    <lineage>
        <taxon>Bacteria</taxon>
        <taxon>Pseudomonadati</taxon>
        <taxon>Pseudomonadota</taxon>
        <taxon>Alphaproteobacteria</taxon>
        <taxon>Rhodospirillales</taxon>
        <taxon>Azospirillaceae</taxon>
        <taxon>Skermanella</taxon>
    </lineage>
</organism>
<evidence type="ECO:0000313" key="2">
    <source>
        <dbReference type="Proteomes" id="UP000595197"/>
    </source>
</evidence>
<dbReference type="EMBL" id="CP067420">
    <property type="protein sequence ID" value="QQP91469.1"/>
    <property type="molecule type" value="Genomic_DNA"/>
</dbReference>
<protein>
    <submittedName>
        <fullName evidence="1">Histidine phosphatase family protein</fullName>
    </submittedName>
</protein>
<proteinExistence type="predicted"/>
<dbReference type="PIRSF" id="PIRSF000709">
    <property type="entry name" value="6PFK_2-Ptase"/>
    <property type="match status" value="1"/>
</dbReference>
<dbReference type="Proteomes" id="UP000595197">
    <property type="component" value="Chromosome"/>
</dbReference>
<dbReference type="Gene3D" id="3.40.50.1240">
    <property type="entry name" value="Phosphoglycerate mutase-like"/>
    <property type="match status" value="1"/>
</dbReference>
<dbReference type="SUPFAM" id="SSF53254">
    <property type="entry name" value="Phosphoglycerate mutase-like"/>
    <property type="match status" value="1"/>
</dbReference>